<dbReference type="SUPFAM" id="SSF49879">
    <property type="entry name" value="SMAD/FHA domain"/>
    <property type="match status" value="1"/>
</dbReference>
<organism evidence="2 3">
    <name type="scientific">Roseiconus nitratireducens</name>
    <dbReference type="NCBI Taxonomy" id="2605748"/>
    <lineage>
        <taxon>Bacteria</taxon>
        <taxon>Pseudomonadati</taxon>
        <taxon>Planctomycetota</taxon>
        <taxon>Planctomycetia</taxon>
        <taxon>Pirellulales</taxon>
        <taxon>Pirellulaceae</taxon>
        <taxon>Roseiconus</taxon>
    </lineage>
</organism>
<accession>A0A5M6CGW2</accession>
<dbReference type="Pfam" id="PF00498">
    <property type="entry name" value="FHA"/>
    <property type="match status" value="1"/>
</dbReference>
<reference evidence="2 3" key="1">
    <citation type="submission" date="2019-08" db="EMBL/GenBank/DDBJ databases">
        <authorList>
            <person name="Dhanesh K."/>
            <person name="Kumar G."/>
            <person name="Sasikala C."/>
            <person name="Venkata Ramana C."/>
        </authorList>
    </citation>
    <scope>NUCLEOTIDE SEQUENCE [LARGE SCALE GENOMIC DNA]</scope>
    <source>
        <strain evidence="2 3">JC645</strain>
    </source>
</reference>
<sequence>MGIPESSPKDFCLRVISAPRIPFGTSYVLSDKTTIGRYVGSDVLVDELSIARYQCILVWDRAVGRHFVDEGWHRPVFVNGKLIRFEQRVTLEAGDLIGVGLRNWYLYWRRL</sequence>
<proteinExistence type="predicted"/>
<protein>
    <submittedName>
        <fullName evidence="2">FHA domain-containing protein</fullName>
    </submittedName>
</protein>
<dbReference type="Proteomes" id="UP000324479">
    <property type="component" value="Unassembled WGS sequence"/>
</dbReference>
<feature type="domain" description="FHA" evidence="1">
    <location>
        <begin position="33"/>
        <end position="83"/>
    </location>
</feature>
<dbReference type="EMBL" id="VWOX01000066">
    <property type="protein sequence ID" value="KAA5534193.1"/>
    <property type="molecule type" value="Genomic_DNA"/>
</dbReference>
<dbReference type="InterPro" id="IPR008984">
    <property type="entry name" value="SMAD_FHA_dom_sf"/>
</dbReference>
<dbReference type="CDD" id="cd00060">
    <property type="entry name" value="FHA"/>
    <property type="match status" value="1"/>
</dbReference>
<evidence type="ECO:0000259" key="1">
    <source>
        <dbReference type="PROSITE" id="PS50006"/>
    </source>
</evidence>
<evidence type="ECO:0000313" key="3">
    <source>
        <dbReference type="Proteomes" id="UP000324479"/>
    </source>
</evidence>
<gene>
    <name evidence="2" type="ORF">FYK55_28685</name>
</gene>
<evidence type="ECO:0000313" key="2">
    <source>
        <dbReference type="EMBL" id="KAA5534193.1"/>
    </source>
</evidence>
<comment type="caution">
    <text evidence="2">The sequence shown here is derived from an EMBL/GenBank/DDBJ whole genome shotgun (WGS) entry which is preliminary data.</text>
</comment>
<dbReference type="Gene3D" id="2.60.200.20">
    <property type="match status" value="1"/>
</dbReference>
<dbReference type="InterPro" id="IPR000253">
    <property type="entry name" value="FHA_dom"/>
</dbReference>
<dbReference type="RefSeq" id="WP_150080060.1">
    <property type="nucleotide sequence ID" value="NZ_VWOX01000066.1"/>
</dbReference>
<dbReference type="AlphaFoldDB" id="A0A5M6CGW2"/>
<dbReference type="PROSITE" id="PS50006">
    <property type="entry name" value="FHA_DOMAIN"/>
    <property type="match status" value="1"/>
</dbReference>
<name>A0A5M6CGW2_9BACT</name>
<keyword evidence="3" id="KW-1185">Reference proteome</keyword>